<name>A0ABM6TKP9_9CAUL</name>
<reference evidence="2 3" key="1">
    <citation type="journal article" date="2015" name="Biotechnol. Bioeng.">
        <title>Genome sequence and phenotypic characterization of Caulobacter segnis.</title>
        <authorList>
            <person name="Patel S."/>
            <person name="Fletcher B."/>
            <person name="Scott D.C."/>
            <person name="Ely B."/>
        </authorList>
    </citation>
    <scope>NUCLEOTIDE SEQUENCE [LARGE SCALE GENOMIC DNA]</scope>
    <source>
        <strain evidence="2 3">TK0059</strain>
    </source>
</reference>
<gene>
    <name evidence="2" type="ORF">B7G68_19390</name>
</gene>
<evidence type="ECO:0000313" key="2">
    <source>
        <dbReference type="EMBL" id="AVQ03812.1"/>
    </source>
</evidence>
<keyword evidence="3" id="KW-1185">Reference proteome</keyword>
<dbReference type="EMBL" id="CP027850">
    <property type="protein sequence ID" value="AVQ03812.1"/>
    <property type="molecule type" value="Genomic_DNA"/>
</dbReference>
<proteinExistence type="predicted"/>
<protein>
    <submittedName>
        <fullName evidence="2">Uncharacterized protein</fullName>
    </submittedName>
</protein>
<organism evidence="2 3">
    <name type="scientific">Caulobacter segnis</name>
    <dbReference type="NCBI Taxonomy" id="88688"/>
    <lineage>
        <taxon>Bacteria</taxon>
        <taxon>Pseudomonadati</taxon>
        <taxon>Pseudomonadota</taxon>
        <taxon>Alphaproteobacteria</taxon>
        <taxon>Caulobacterales</taxon>
        <taxon>Caulobacteraceae</taxon>
        <taxon>Caulobacter</taxon>
    </lineage>
</organism>
<evidence type="ECO:0000256" key="1">
    <source>
        <dbReference type="SAM" id="MobiDB-lite"/>
    </source>
</evidence>
<accession>A0ABM6TKP9</accession>
<feature type="compositionally biased region" description="Basic and acidic residues" evidence="1">
    <location>
        <begin position="10"/>
        <end position="20"/>
    </location>
</feature>
<dbReference type="Proteomes" id="UP000240527">
    <property type="component" value="Chromosome"/>
</dbReference>
<feature type="region of interest" description="Disordered" evidence="1">
    <location>
        <begin position="1"/>
        <end position="47"/>
    </location>
</feature>
<dbReference type="RefSeq" id="WP_041538376.1">
    <property type="nucleotide sequence ID" value="NZ_CP027850.1"/>
</dbReference>
<evidence type="ECO:0000313" key="3">
    <source>
        <dbReference type="Proteomes" id="UP000240527"/>
    </source>
</evidence>
<sequence length="123" mass="13369">MIDRIASFAGHDENQDRGKNTDVISGDIEGRTSAPLGRGLTPPRDLKGLEVISSPRGLILKTSNEGEVRKQSKKRTLASEKTTLIKVWAPLRDGAGGARRIVGAHPAAFMRFALDKNDVRSHL</sequence>